<dbReference type="PANTHER" id="PTHR30373">
    <property type="entry name" value="UPF0603 PROTEIN YGCG"/>
    <property type="match status" value="1"/>
</dbReference>
<proteinExistence type="predicted"/>
<dbReference type="Proteomes" id="UP000251835">
    <property type="component" value="Unassembled WGS sequence"/>
</dbReference>
<dbReference type="OrthoDB" id="9786161at2"/>
<sequence length="147" mass="17092">MEENTAKNFFSLEEQKKIVDAIKKVELRTSSELRFHIDTHTELTALDRAAYLFKKMKMHKTKARNGVLLYMSVQNKLFAIIGDAGIHQYVKDEFWNERTEEVLADFKVSNFCQGVVSCILKVGDALQKHFPYQENDVNELPDEITFE</sequence>
<organism evidence="2 3">
    <name type="scientific">Balneicella halophila</name>
    <dbReference type="NCBI Taxonomy" id="1537566"/>
    <lineage>
        <taxon>Bacteria</taxon>
        <taxon>Pseudomonadati</taxon>
        <taxon>Bacteroidota</taxon>
        <taxon>Bacteroidia</taxon>
        <taxon>Bacteroidales</taxon>
        <taxon>Balneicellaceae</taxon>
        <taxon>Balneicella</taxon>
    </lineage>
</organism>
<dbReference type="PANTHER" id="PTHR30373:SF8">
    <property type="entry name" value="BLL7265 PROTEIN"/>
    <property type="match status" value="1"/>
</dbReference>
<comment type="caution">
    <text evidence="2">The sequence shown here is derived from an EMBL/GenBank/DDBJ whole genome shotgun (WGS) entry which is preliminary data.</text>
</comment>
<feature type="domain" description="TPM" evidence="1">
    <location>
        <begin position="7"/>
        <end position="124"/>
    </location>
</feature>
<dbReference type="Gene3D" id="3.10.310.50">
    <property type="match status" value="1"/>
</dbReference>
<evidence type="ECO:0000313" key="3">
    <source>
        <dbReference type="Proteomes" id="UP000251835"/>
    </source>
</evidence>
<accession>A0A7L4UPT8</accession>
<name>A0A7L4UPT8_BALHA</name>
<evidence type="ECO:0000313" key="2">
    <source>
        <dbReference type="EMBL" id="PVX51788.1"/>
    </source>
</evidence>
<gene>
    <name evidence="2" type="ORF">C7377_0074</name>
</gene>
<dbReference type="AlphaFoldDB" id="A0A7L4UPT8"/>
<dbReference type="InterPro" id="IPR007621">
    <property type="entry name" value="TPM_dom"/>
</dbReference>
<protein>
    <submittedName>
        <fullName evidence="2">TLP18.3/Psb32/MOLO-1 phosphatase superfamily protein</fullName>
    </submittedName>
</protein>
<dbReference type="EMBL" id="QENZ01000003">
    <property type="protein sequence ID" value="PVX51788.1"/>
    <property type="molecule type" value="Genomic_DNA"/>
</dbReference>
<dbReference type="RefSeq" id="WP_116495366.1">
    <property type="nucleotide sequence ID" value="NZ_QENZ01000003.1"/>
</dbReference>
<reference evidence="2 3" key="1">
    <citation type="submission" date="2018-05" db="EMBL/GenBank/DDBJ databases">
        <title>Genomic Encyclopedia of Type Strains, Phase IV (KMG-IV): sequencing the most valuable type-strain genomes for metagenomic binning, comparative biology and taxonomic classification.</title>
        <authorList>
            <person name="Goeker M."/>
        </authorList>
    </citation>
    <scope>NUCLEOTIDE SEQUENCE [LARGE SCALE GENOMIC DNA]</scope>
    <source>
        <strain evidence="2 3">DSM 28579</strain>
    </source>
</reference>
<keyword evidence="3" id="KW-1185">Reference proteome</keyword>
<evidence type="ECO:0000259" key="1">
    <source>
        <dbReference type="Pfam" id="PF04536"/>
    </source>
</evidence>
<dbReference type="Pfam" id="PF04536">
    <property type="entry name" value="TPM_phosphatase"/>
    <property type="match status" value="1"/>
</dbReference>